<dbReference type="Gene3D" id="3.90.180.10">
    <property type="entry name" value="Medium-chain alcohol dehydrogenases, catalytic domain"/>
    <property type="match status" value="1"/>
</dbReference>
<feature type="domain" description="Alcohol dehydrogenase-like N-terminal" evidence="2">
    <location>
        <begin position="26"/>
        <end position="76"/>
    </location>
</feature>
<dbReference type="PANTHER" id="PTHR44154:SF1">
    <property type="entry name" value="QUINONE OXIDOREDUCTASE"/>
    <property type="match status" value="1"/>
</dbReference>
<dbReference type="SUPFAM" id="SSF50129">
    <property type="entry name" value="GroES-like"/>
    <property type="match status" value="1"/>
</dbReference>
<dbReference type="PANTHER" id="PTHR44154">
    <property type="entry name" value="QUINONE OXIDOREDUCTASE"/>
    <property type="match status" value="1"/>
</dbReference>
<dbReference type="InterPro" id="IPR011032">
    <property type="entry name" value="GroES-like_sf"/>
</dbReference>
<dbReference type="InterPro" id="IPR013154">
    <property type="entry name" value="ADH-like_N"/>
</dbReference>
<dbReference type="EMBL" id="UINC01219774">
    <property type="protein sequence ID" value="SVE47399.1"/>
    <property type="molecule type" value="Genomic_DNA"/>
</dbReference>
<dbReference type="InterPro" id="IPR051603">
    <property type="entry name" value="Zinc-ADH_QOR/CCCR"/>
</dbReference>
<evidence type="ECO:0000259" key="2">
    <source>
        <dbReference type="Pfam" id="PF08240"/>
    </source>
</evidence>
<keyword evidence="1" id="KW-0521">NADP</keyword>
<evidence type="ECO:0000256" key="1">
    <source>
        <dbReference type="ARBA" id="ARBA00022857"/>
    </source>
</evidence>
<gene>
    <name evidence="3" type="ORF">METZ01_LOCUS500253</name>
</gene>
<name>A0A383DSX8_9ZZZZ</name>
<feature type="non-terminal residue" evidence="3">
    <location>
        <position position="76"/>
    </location>
</feature>
<protein>
    <recommendedName>
        <fullName evidence="2">Alcohol dehydrogenase-like N-terminal domain-containing protein</fullName>
    </recommendedName>
</protein>
<organism evidence="3">
    <name type="scientific">marine metagenome</name>
    <dbReference type="NCBI Taxonomy" id="408172"/>
    <lineage>
        <taxon>unclassified sequences</taxon>
        <taxon>metagenomes</taxon>
        <taxon>ecological metagenomes</taxon>
    </lineage>
</organism>
<dbReference type="AlphaFoldDB" id="A0A383DSX8"/>
<sequence length="76" mass="8369">MKSYILRKYGNPNVLNIEDSPEPVPGSGEIRVKIEKIGLNYAEVQSRKGLYGWAPKLPYTLGMEAVGTVDMIGESV</sequence>
<reference evidence="3" key="1">
    <citation type="submission" date="2018-05" db="EMBL/GenBank/DDBJ databases">
        <authorList>
            <person name="Lanie J.A."/>
            <person name="Ng W.-L."/>
            <person name="Kazmierczak K.M."/>
            <person name="Andrzejewski T.M."/>
            <person name="Davidsen T.M."/>
            <person name="Wayne K.J."/>
            <person name="Tettelin H."/>
            <person name="Glass J.I."/>
            <person name="Rusch D."/>
            <person name="Podicherti R."/>
            <person name="Tsui H.-C.T."/>
            <person name="Winkler M.E."/>
        </authorList>
    </citation>
    <scope>NUCLEOTIDE SEQUENCE</scope>
</reference>
<accession>A0A383DSX8</accession>
<dbReference type="Pfam" id="PF08240">
    <property type="entry name" value="ADH_N"/>
    <property type="match status" value="1"/>
</dbReference>
<proteinExistence type="predicted"/>
<evidence type="ECO:0000313" key="3">
    <source>
        <dbReference type="EMBL" id="SVE47399.1"/>
    </source>
</evidence>